<dbReference type="EMBL" id="CP059833">
    <property type="protein sequence ID" value="QMV84510.1"/>
    <property type="molecule type" value="Genomic_DNA"/>
</dbReference>
<evidence type="ECO:0000256" key="1">
    <source>
        <dbReference type="SAM" id="Phobius"/>
    </source>
</evidence>
<dbReference type="AlphaFoldDB" id="A0A7G5FD19"/>
<name>A0A7G5FD19_9CORY</name>
<evidence type="ECO:0000313" key="3">
    <source>
        <dbReference type="Proteomes" id="UP000515570"/>
    </source>
</evidence>
<proteinExistence type="predicted"/>
<protein>
    <submittedName>
        <fullName evidence="2">Uncharacterized protein</fullName>
    </submittedName>
</protein>
<keyword evidence="3" id="KW-1185">Reference proteome</keyword>
<organism evidence="2 3">
    <name type="scientific">Corynebacterium hindlerae</name>
    <dbReference type="NCBI Taxonomy" id="699041"/>
    <lineage>
        <taxon>Bacteria</taxon>
        <taxon>Bacillati</taxon>
        <taxon>Actinomycetota</taxon>
        <taxon>Actinomycetes</taxon>
        <taxon>Mycobacteriales</taxon>
        <taxon>Corynebacteriaceae</taxon>
        <taxon>Corynebacterium</taxon>
    </lineage>
</organism>
<gene>
    <name evidence="2" type="ORF">HW450_09060</name>
</gene>
<feature type="transmembrane region" description="Helical" evidence="1">
    <location>
        <begin position="20"/>
        <end position="38"/>
    </location>
</feature>
<evidence type="ECO:0000313" key="2">
    <source>
        <dbReference type="EMBL" id="QMV84510.1"/>
    </source>
</evidence>
<feature type="transmembrane region" description="Helical" evidence="1">
    <location>
        <begin position="44"/>
        <end position="66"/>
    </location>
</feature>
<sequence>MNIIEDMLRLTPAPTVQREVAVFFLTVAVLVIVAFLATSSANGTLVLVLVGVLAVYAAGRLVYRLLNPAKVTTQR</sequence>
<dbReference type="Proteomes" id="UP000515570">
    <property type="component" value="Chromosome"/>
</dbReference>
<keyword evidence="1" id="KW-1133">Transmembrane helix</keyword>
<reference evidence="2 3" key="1">
    <citation type="submission" date="2020-07" db="EMBL/GenBank/DDBJ databases">
        <title>non toxigenic Corynebacterium sp. nov from a clinical source.</title>
        <authorList>
            <person name="Bernier A.-M."/>
            <person name="Bernard K."/>
        </authorList>
    </citation>
    <scope>NUCLEOTIDE SEQUENCE [LARGE SCALE GENOMIC DNA]</scope>
    <source>
        <strain evidence="3">NML 93-0612</strain>
    </source>
</reference>
<keyword evidence="1" id="KW-0472">Membrane</keyword>
<keyword evidence="1" id="KW-0812">Transmembrane</keyword>
<accession>A0A7G5FD19</accession>
<dbReference type="RefSeq" id="WP_182385319.1">
    <property type="nucleotide sequence ID" value="NZ_CP059833.1"/>
</dbReference>